<protein>
    <recommendedName>
        <fullName evidence="3">DUF2927 domain-containing protein</fullName>
    </recommendedName>
</protein>
<evidence type="ECO:0008006" key="3">
    <source>
        <dbReference type="Google" id="ProtNLM"/>
    </source>
</evidence>
<accession>A0ABW0FYH0</accession>
<proteinExistence type="predicted"/>
<organism evidence="1 2">
    <name type="scientific">Brevundimonas staleyi</name>
    <dbReference type="NCBI Taxonomy" id="74326"/>
    <lineage>
        <taxon>Bacteria</taxon>
        <taxon>Pseudomonadati</taxon>
        <taxon>Pseudomonadota</taxon>
        <taxon>Alphaproteobacteria</taxon>
        <taxon>Caulobacterales</taxon>
        <taxon>Caulobacteraceae</taxon>
        <taxon>Brevundimonas</taxon>
    </lineage>
</organism>
<keyword evidence="2" id="KW-1185">Reference proteome</keyword>
<name>A0ABW0FYH0_9CAUL</name>
<sequence>MDWTAALMVGAGILLAGQDRTPEASESPWLEDVVVTGSLPRTRDVAERFVDTVGAAPTARKLARWRDSVCVSVVNVKATTAHALADHIATVAAGYGLYPGGPGCSPDVIVFVTDDGDATARGLVRSRSSLFRVGGASSVQLGSAALARFQSSNKPIRWWHISVPVNAETGLATVRFPGDPPYPVDNGISRPSDVMGGANVLGSRLLDQTDDELRRVFIIVEADAVAGFSGQALGDYLAMVALAQIDAERSFSSFDSVLNLFDRPDLAGFSDWDRAYLGALYDPAARTAGSGAQSDRMAASMIDRLSATAD</sequence>
<reference evidence="2" key="1">
    <citation type="journal article" date="2019" name="Int. J. Syst. Evol. Microbiol.">
        <title>The Global Catalogue of Microorganisms (GCM) 10K type strain sequencing project: providing services to taxonomists for standard genome sequencing and annotation.</title>
        <authorList>
            <consortium name="The Broad Institute Genomics Platform"/>
            <consortium name="The Broad Institute Genome Sequencing Center for Infectious Disease"/>
            <person name="Wu L."/>
            <person name="Ma J."/>
        </authorList>
    </citation>
    <scope>NUCLEOTIDE SEQUENCE [LARGE SCALE GENOMIC DNA]</scope>
    <source>
        <strain evidence="2">JCM 12125</strain>
    </source>
</reference>
<comment type="caution">
    <text evidence="1">The sequence shown here is derived from an EMBL/GenBank/DDBJ whole genome shotgun (WGS) entry which is preliminary data.</text>
</comment>
<dbReference type="RefSeq" id="WP_376867071.1">
    <property type="nucleotide sequence ID" value="NZ_JBHSLF010000046.1"/>
</dbReference>
<dbReference type="Proteomes" id="UP001596152">
    <property type="component" value="Unassembled WGS sequence"/>
</dbReference>
<dbReference type="EMBL" id="JBHSLF010000046">
    <property type="protein sequence ID" value="MFC5345353.1"/>
    <property type="molecule type" value="Genomic_DNA"/>
</dbReference>
<gene>
    <name evidence="1" type="ORF">ACFPIE_15665</name>
</gene>
<evidence type="ECO:0000313" key="2">
    <source>
        <dbReference type="Proteomes" id="UP001596152"/>
    </source>
</evidence>
<evidence type="ECO:0000313" key="1">
    <source>
        <dbReference type="EMBL" id="MFC5345353.1"/>
    </source>
</evidence>